<dbReference type="InterPro" id="IPR001851">
    <property type="entry name" value="ABC_transp_permease"/>
</dbReference>
<dbReference type="Proteomes" id="UP001139089">
    <property type="component" value="Unassembled WGS sequence"/>
</dbReference>
<feature type="transmembrane region" description="Helical" evidence="6">
    <location>
        <begin position="287"/>
        <end position="306"/>
    </location>
</feature>
<feature type="transmembrane region" description="Helical" evidence="6">
    <location>
        <begin position="86"/>
        <end position="103"/>
    </location>
</feature>
<dbReference type="PANTHER" id="PTHR32196">
    <property type="entry name" value="ABC TRANSPORTER PERMEASE PROTEIN YPHD-RELATED-RELATED"/>
    <property type="match status" value="1"/>
</dbReference>
<feature type="transmembrane region" description="Helical" evidence="6">
    <location>
        <begin position="56"/>
        <end position="79"/>
    </location>
</feature>
<dbReference type="AlphaFoldDB" id="A0A9X1NLY5"/>
<comment type="subcellular location">
    <subcellularLocation>
        <location evidence="1">Cell membrane</location>
        <topology evidence="1">Multi-pass membrane protein</topology>
    </subcellularLocation>
</comment>
<feature type="transmembrane region" description="Helical" evidence="6">
    <location>
        <begin position="312"/>
        <end position="330"/>
    </location>
</feature>
<evidence type="ECO:0000256" key="1">
    <source>
        <dbReference type="ARBA" id="ARBA00004651"/>
    </source>
</evidence>
<protein>
    <submittedName>
        <fullName evidence="7">ABC transporter permease</fullName>
    </submittedName>
</protein>
<feature type="transmembrane region" description="Helical" evidence="6">
    <location>
        <begin position="232"/>
        <end position="253"/>
    </location>
</feature>
<name>A0A9X1NLY5_9HYPH</name>
<keyword evidence="2" id="KW-1003">Cell membrane</keyword>
<evidence type="ECO:0000256" key="5">
    <source>
        <dbReference type="ARBA" id="ARBA00023136"/>
    </source>
</evidence>
<dbReference type="GO" id="GO:0005886">
    <property type="term" value="C:plasma membrane"/>
    <property type="evidence" value="ECO:0007669"/>
    <property type="project" value="UniProtKB-SubCell"/>
</dbReference>
<feature type="transmembrane region" description="Helical" evidence="6">
    <location>
        <begin position="109"/>
        <end position="130"/>
    </location>
</feature>
<dbReference type="RefSeq" id="WP_231811266.1">
    <property type="nucleotide sequence ID" value="NZ_JAJOZR010000001.1"/>
</dbReference>
<feature type="transmembrane region" description="Helical" evidence="6">
    <location>
        <begin position="139"/>
        <end position="158"/>
    </location>
</feature>
<keyword evidence="3 6" id="KW-0812">Transmembrane</keyword>
<feature type="transmembrane region" description="Helical" evidence="6">
    <location>
        <begin position="265"/>
        <end position="282"/>
    </location>
</feature>
<accession>A0A9X1NLY5</accession>
<dbReference type="GO" id="GO:0022857">
    <property type="term" value="F:transmembrane transporter activity"/>
    <property type="evidence" value="ECO:0007669"/>
    <property type="project" value="InterPro"/>
</dbReference>
<comment type="caution">
    <text evidence="7">The sequence shown here is derived from an EMBL/GenBank/DDBJ whole genome shotgun (WGS) entry which is preliminary data.</text>
</comment>
<organism evidence="7 8">
    <name type="scientific">Rhizobium quercicola</name>
    <dbReference type="NCBI Taxonomy" id="2901226"/>
    <lineage>
        <taxon>Bacteria</taxon>
        <taxon>Pseudomonadati</taxon>
        <taxon>Pseudomonadota</taxon>
        <taxon>Alphaproteobacteria</taxon>
        <taxon>Hyphomicrobiales</taxon>
        <taxon>Rhizobiaceae</taxon>
        <taxon>Rhizobium/Agrobacterium group</taxon>
        <taxon>Rhizobium</taxon>
    </lineage>
</organism>
<keyword evidence="5 6" id="KW-0472">Membrane</keyword>
<evidence type="ECO:0000256" key="4">
    <source>
        <dbReference type="ARBA" id="ARBA00022989"/>
    </source>
</evidence>
<keyword evidence="4 6" id="KW-1133">Transmembrane helix</keyword>
<proteinExistence type="predicted"/>
<evidence type="ECO:0000256" key="3">
    <source>
        <dbReference type="ARBA" id="ARBA00022692"/>
    </source>
</evidence>
<evidence type="ECO:0000313" key="8">
    <source>
        <dbReference type="Proteomes" id="UP001139089"/>
    </source>
</evidence>
<feature type="transmembrane region" description="Helical" evidence="6">
    <location>
        <begin position="31"/>
        <end position="50"/>
    </location>
</feature>
<dbReference type="CDD" id="cd06579">
    <property type="entry name" value="TM_PBP1_transp_AraH_like"/>
    <property type="match status" value="1"/>
</dbReference>
<keyword evidence="8" id="KW-1185">Reference proteome</keyword>
<gene>
    <name evidence="7" type="ORF">LRX75_00505</name>
</gene>
<sequence length="339" mass="34878">MAVVETGRTGAARSSLALRIRSGLAGTNGRILMAFLIAGVLHLVGTLAIPGYSSPFAIRALLVIAALLAVASIGQTLVVILGGIDLSIPFIIGFANVVAAQLYGDKWNFALVCLFVIVVAMLIGALNGYISRRLDIHPLIVTLGIGMIVQGSVLLWTAGFPSGSAPPYVSAFVSIGGSAGPLPFPWVVPALAVLATLIVLVLARTPYGRRLYALGSNPGAAILALIDPVRMWMLTFSLSAMFAAVTGILLLGFTGSAYGDVGQPYLFQTIAAVVVGGAALVGGRGSYLGTIAGVLVLTEINTLLIGLGFQPAAVQASLGAVIILLVSIYGRERHVSMTI</sequence>
<reference evidence="7" key="1">
    <citation type="submission" date="2021-12" db="EMBL/GenBank/DDBJ databases">
        <authorList>
            <person name="Li Y."/>
        </authorList>
    </citation>
    <scope>NUCLEOTIDE SEQUENCE</scope>
    <source>
        <strain evidence="7">DKSPLA3</strain>
    </source>
</reference>
<evidence type="ECO:0000256" key="6">
    <source>
        <dbReference type="SAM" id="Phobius"/>
    </source>
</evidence>
<evidence type="ECO:0000313" key="7">
    <source>
        <dbReference type="EMBL" id="MCD7107507.1"/>
    </source>
</evidence>
<dbReference type="EMBL" id="JAJOZR010000001">
    <property type="protein sequence ID" value="MCD7107507.1"/>
    <property type="molecule type" value="Genomic_DNA"/>
</dbReference>
<dbReference type="Pfam" id="PF02653">
    <property type="entry name" value="BPD_transp_2"/>
    <property type="match status" value="1"/>
</dbReference>
<evidence type="ECO:0000256" key="2">
    <source>
        <dbReference type="ARBA" id="ARBA00022475"/>
    </source>
</evidence>
<feature type="transmembrane region" description="Helical" evidence="6">
    <location>
        <begin position="184"/>
        <end position="203"/>
    </location>
</feature>